<accession>A0ABN3SUT3</accession>
<dbReference type="EMBL" id="BAAATE010000026">
    <property type="protein sequence ID" value="GAA2685471.1"/>
    <property type="molecule type" value="Genomic_DNA"/>
</dbReference>
<sequence length="137" mass="15112">MKDEQKSRSVFALSAMIVTAAVGVNAMARPAPAETHTATMEATHANPPSPSREDASFLRQLRAAGFTEARISDEQAIDAAHKVVYWVCDDNRPSSRLYVEDYLYKFGIDERRGPRSANAFTEAALLAYRQTSDPTNC</sequence>
<dbReference type="Proteomes" id="UP001501666">
    <property type="component" value="Unassembled WGS sequence"/>
</dbReference>
<evidence type="ECO:0000256" key="1">
    <source>
        <dbReference type="SAM" id="MobiDB-lite"/>
    </source>
</evidence>
<comment type="caution">
    <text evidence="2">The sequence shown here is derived from an EMBL/GenBank/DDBJ whole genome shotgun (WGS) entry which is preliminary data.</text>
</comment>
<gene>
    <name evidence="2" type="ORF">GCM10010412_072510</name>
</gene>
<keyword evidence="3" id="KW-1185">Reference proteome</keyword>
<feature type="compositionally biased region" description="Low complexity" evidence="1">
    <location>
        <begin position="31"/>
        <end position="45"/>
    </location>
</feature>
<name>A0ABN3SUT3_9ACTN</name>
<proteinExistence type="predicted"/>
<protein>
    <submittedName>
        <fullName evidence="2">Uncharacterized protein</fullName>
    </submittedName>
</protein>
<dbReference type="RefSeq" id="WP_346152871.1">
    <property type="nucleotide sequence ID" value="NZ_BAAATE010000026.1"/>
</dbReference>
<feature type="region of interest" description="Disordered" evidence="1">
    <location>
        <begin position="31"/>
        <end position="54"/>
    </location>
</feature>
<evidence type="ECO:0000313" key="2">
    <source>
        <dbReference type="EMBL" id="GAA2685471.1"/>
    </source>
</evidence>
<reference evidence="2 3" key="1">
    <citation type="journal article" date="2019" name="Int. J. Syst. Evol. Microbiol.">
        <title>The Global Catalogue of Microorganisms (GCM) 10K type strain sequencing project: providing services to taxonomists for standard genome sequencing and annotation.</title>
        <authorList>
            <consortium name="The Broad Institute Genomics Platform"/>
            <consortium name="The Broad Institute Genome Sequencing Center for Infectious Disease"/>
            <person name="Wu L."/>
            <person name="Ma J."/>
        </authorList>
    </citation>
    <scope>NUCLEOTIDE SEQUENCE [LARGE SCALE GENOMIC DNA]</scope>
    <source>
        <strain evidence="2 3">JCM 6835</strain>
    </source>
</reference>
<organism evidence="2 3">
    <name type="scientific">Nonomuraea recticatena</name>
    <dbReference type="NCBI Taxonomy" id="46178"/>
    <lineage>
        <taxon>Bacteria</taxon>
        <taxon>Bacillati</taxon>
        <taxon>Actinomycetota</taxon>
        <taxon>Actinomycetes</taxon>
        <taxon>Streptosporangiales</taxon>
        <taxon>Streptosporangiaceae</taxon>
        <taxon>Nonomuraea</taxon>
    </lineage>
</organism>
<evidence type="ECO:0000313" key="3">
    <source>
        <dbReference type="Proteomes" id="UP001501666"/>
    </source>
</evidence>